<name>A0AAU8A1M1_9BURK</name>
<dbReference type="AlphaFoldDB" id="A0AAU8A1M1"/>
<evidence type="ECO:0008006" key="2">
    <source>
        <dbReference type="Google" id="ProtNLM"/>
    </source>
</evidence>
<proteinExistence type="predicted"/>
<gene>
    <name evidence="1" type="ORF">NKE59_07405</name>
</gene>
<dbReference type="EMBL" id="CP099959">
    <property type="protein sequence ID" value="XCC57316.1"/>
    <property type="molecule type" value="Genomic_DNA"/>
</dbReference>
<evidence type="ECO:0000313" key="1">
    <source>
        <dbReference type="EMBL" id="XCC57316.1"/>
    </source>
</evidence>
<protein>
    <recommendedName>
        <fullName evidence="2">CheW-like domain-containing protein</fullName>
    </recommendedName>
</protein>
<reference evidence="1" key="1">
    <citation type="submission" date="2022-06" db="EMBL/GenBank/DDBJ databases">
        <title>New Polynucleobacter species.</title>
        <authorList>
            <person name="Hahn M.W."/>
        </authorList>
    </citation>
    <scope>NUCLEOTIDE SEQUENCE</scope>
    <source>
        <strain evidence="1">UK-FUSCHL-C3</strain>
    </source>
</reference>
<sequence length="496" mass="55263">MAEERPLFLVDIDRALEGLAIAQSQDLGNFDSLIMHCVDLANALDGARMVELSNFATELGQQLKVHRPTSSQTELDGKNGKELVLLINDLVEIVRAETENVSSGSDDGDQTTQDLTHLEIQKKDFWKQLLRFNKQSIAHSLSEVHASLGNVHVAVDSFKNRAIAQNNMVDPIIDYPTSSDIINKRLDQTIQDLDAIFKPFLNPMTSSGDSIASLNTAFNTPVSPTEINDMSSLDKTVATEFIDHHAQYTFNRRTSLNRLQAVRMTAQKAKGWSRSEIDHLLSDQQDDLVRVGQQSLKKRFEGLTDELLIDEVYADPDIAQTLVTCLSILPPCPSIFAVEQGSMVFVDLDAVTPTEDQVVAVGGMLASIAGSIEVMEKGIRISCPSSLIRMPIVNFIRHDECYAIPAVQYISYDTIVQSEKNIWDQLGEIEDPKIQLKLRVGNQSYEVYAHEFIGMQTMNIHLELPHSLSKPVWLGGIALDGASRAHYWVAIDRFTR</sequence>
<organism evidence="1">
    <name type="scientific">Polynucleobacter sp. UK-FUSCHL-C3</name>
    <dbReference type="NCBI Taxonomy" id="2955208"/>
    <lineage>
        <taxon>Bacteria</taxon>
        <taxon>Pseudomonadati</taxon>
        <taxon>Pseudomonadota</taxon>
        <taxon>Betaproteobacteria</taxon>
        <taxon>Burkholderiales</taxon>
        <taxon>Burkholderiaceae</taxon>
        <taxon>Polynucleobacter</taxon>
    </lineage>
</organism>
<accession>A0AAU8A1M1</accession>
<dbReference type="RefSeq" id="WP_353438346.1">
    <property type="nucleotide sequence ID" value="NZ_CP099959.1"/>
</dbReference>